<proteinExistence type="predicted"/>
<dbReference type="EMBL" id="GBRH01169673">
    <property type="protein sequence ID" value="JAE28223.1"/>
    <property type="molecule type" value="Transcribed_RNA"/>
</dbReference>
<evidence type="ECO:0000313" key="1">
    <source>
        <dbReference type="EMBL" id="JAE28223.1"/>
    </source>
</evidence>
<protein>
    <submittedName>
        <fullName evidence="1">Uncharacterized protein</fullName>
    </submittedName>
</protein>
<name>A0A0A9H5P6_ARUDO</name>
<accession>A0A0A9H5P6</accession>
<reference evidence="1" key="2">
    <citation type="journal article" date="2015" name="Data Brief">
        <title>Shoot transcriptome of the giant reed, Arundo donax.</title>
        <authorList>
            <person name="Barrero R.A."/>
            <person name="Guerrero F.D."/>
            <person name="Moolhuijzen P."/>
            <person name="Goolsby J.A."/>
            <person name="Tidwell J."/>
            <person name="Bellgard S.E."/>
            <person name="Bellgard M.I."/>
        </authorList>
    </citation>
    <scope>NUCLEOTIDE SEQUENCE</scope>
    <source>
        <tissue evidence="1">Shoot tissue taken approximately 20 cm above the soil surface</tissue>
    </source>
</reference>
<dbReference type="AlphaFoldDB" id="A0A0A9H5P6"/>
<reference evidence="1" key="1">
    <citation type="submission" date="2014-09" db="EMBL/GenBank/DDBJ databases">
        <authorList>
            <person name="Magalhaes I.L.F."/>
            <person name="Oliveira U."/>
            <person name="Santos F.R."/>
            <person name="Vidigal T.H.D.A."/>
            <person name="Brescovit A.D."/>
            <person name="Santos A.J."/>
        </authorList>
    </citation>
    <scope>NUCLEOTIDE SEQUENCE</scope>
    <source>
        <tissue evidence="1">Shoot tissue taken approximately 20 cm above the soil surface</tissue>
    </source>
</reference>
<organism evidence="1">
    <name type="scientific">Arundo donax</name>
    <name type="common">Giant reed</name>
    <name type="synonym">Donax arundinaceus</name>
    <dbReference type="NCBI Taxonomy" id="35708"/>
    <lineage>
        <taxon>Eukaryota</taxon>
        <taxon>Viridiplantae</taxon>
        <taxon>Streptophyta</taxon>
        <taxon>Embryophyta</taxon>
        <taxon>Tracheophyta</taxon>
        <taxon>Spermatophyta</taxon>
        <taxon>Magnoliopsida</taxon>
        <taxon>Liliopsida</taxon>
        <taxon>Poales</taxon>
        <taxon>Poaceae</taxon>
        <taxon>PACMAD clade</taxon>
        <taxon>Arundinoideae</taxon>
        <taxon>Arundineae</taxon>
        <taxon>Arundo</taxon>
    </lineage>
</organism>
<sequence length="51" mass="5706">MPQCGFDDIEGADVAFLETVLLAKSHPTMQKPVALILVWETTHLPRFSTIH</sequence>